<feature type="region of interest" description="Disordered" evidence="1">
    <location>
        <begin position="25"/>
        <end position="70"/>
    </location>
</feature>
<accession>A0A2H5F407</accession>
<reference evidence="2 3" key="1">
    <citation type="journal article" date="2013" name="Antonie Van Leeuwenhoek">
        <title>Paracoccus zhejiangensis sp. nov., isolated from activated sludge in wastewater-treatment system.</title>
        <authorList>
            <person name="Wu Z.G."/>
            <person name="Zhang D.F."/>
            <person name="Liu Y.L."/>
            <person name="Wang F."/>
            <person name="Jiang X."/>
            <person name="Li C."/>
            <person name="Li S.P."/>
            <person name="Hong Q."/>
            <person name="Li W.J."/>
        </authorList>
    </citation>
    <scope>NUCLEOTIDE SEQUENCE [LARGE SCALE GENOMIC DNA]</scope>
    <source>
        <strain evidence="2 3">J6</strain>
    </source>
</reference>
<feature type="compositionally biased region" description="Polar residues" evidence="1">
    <location>
        <begin position="110"/>
        <end position="119"/>
    </location>
</feature>
<protein>
    <submittedName>
        <fullName evidence="2">DUF533 domain-containing protein</fullName>
    </submittedName>
</protein>
<dbReference type="AlphaFoldDB" id="A0A2H5F407"/>
<dbReference type="RefSeq" id="WP_101754253.1">
    <property type="nucleotide sequence ID" value="NZ_CP025430.1"/>
</dbReference>
<dbReference type="InterPro" id="IPR029024">
    <property type="entry name" value="TerB-like"/>
</dbReference>
<evidence type="ECO:0000313" key="3">
    <source>
        <dbReference type="Proteomes" id="UP000234530"/>
    </source>
</evidence>
<dbReference type="Pfam" id="PF04391">
    <property type="entry name" value="DUF533"/>
    <property type="match status" value="1"/>
</dbReference>
<feature type="compositionally biased region" description="Gly residues" evidence="1">
    <location>
        <begin position="59"/>
        <end position="70"/>
    </location>
</feature>
<feature type="region of interest" description="Disordered" evidence="1">
    <location>
        <begin position="84"/>
        <end position="145"/>
    </location>
</feature>
<proteinExistence type="predicted"/>
<dbReference type="EMBL" id="CP025430">
    <property type="protein sequence ID" value="AUH66276.1"/>
    <property type="molecule type" value="Genomic_DNA"/>
</dbReference>
<dbReference type="KEGG" id="pzh:CX676_10065"/>
<sequence>MSLMKTLARVAAGVMLAKGIGTVMKNAQGDRSRTPTRTTSSRQTGGGILGDLLGNNTGQPGGRSSGSGGLGDILGQVLGGGAAGGAGTGRRYGGPNSTGAQGGLGGILDNLTNQARNSRSGSSGGGLGDILGQLTGGSKTRSTSGGGGLGDILGAVLGGAAGAGAADALSRKGSQQTNDASFGELFNDSLQRGDEPEVAPTPEQNAVAGLMLRAMIQAAKSDGKIDDAEKQRLTSELGDLDDEERQFIREQMAAPIDAQGLAREVPSGLEAQVYLMSLMAIDFDSKAEAEYLHSLAQGLGLNQQVVNQIHEQVGVQNLYA</sequence>
<dbReference type="CDD" id="cd07178">
    <property type="entry name" value="terB_like_YebE"/>
    <property type="match status" value="1"/>
</dbReference>
<organism evidence="2 3">
    <name type="scientific">Paracoccus zhejiangensis</name>
    <dbReference type="NCBI Taxonomy" id="1077935"/>
    <lineage>
        <taxon>Bacteria</taxon>
        <taxon>Pseudomonadati</taxon>
        <taxon>Pseudomonadota</taxon>
        <taxon>Alphaproteobacteria</taxon>
        <taxon>Rhodobacterales</taxon>
        <taxon>Paracoccaceae</taxon>
        <taxon>Paracoccus</taxon>
    </lineage>
</organism>
<dbReference type="OrthoDB" id="7866618at2"/>
<gene>
    <name evidence="2" type="ORF">CX676_10065</name>
</gene>
<dbReference type="SUPFAM" id="SSF158682">
    <property type="entry name" value="TerB-like"/>
    <property type="match status" value="1"/>
</dbReference>
<dbReference type="Gene3D" id="1.10.3680.10">
    <property type="entry name" value="TerB-like"/>
    <property type="match status" value="1"/>
</dbReference>
<name>A0A2H5F407_9RHOB</name>
<keyword evidence="3" id="KW-1185">Reference proteome</keyword>
<dbReference type="Proteomes" id="UP000234530">
    <property type="component" value="Chromosome"/>
</dbReference>
<dbReference type="InterPro" id="IPR007486">
    <property type="entry name" value="YebE"/>
</dbReference>
<evidence type="ECO:0000313" key="2">
    <source>
        <dbReference type="EMBL" id="AUH66276.1"/>
    </source>
</evidence>
<evidence type="ECO:0000256" key="1">
    <source>
        <dbReference type="SAM" id="MobiDB-lite"/>
    </source>
</evidence>